<dbReference type="SUPFAM" id="SSF88659">
    <property type="entry name" value="Sigma3 and sigma4 domains of RNA polymerase sigma factors"/>
    <property type="match status" value="1"/>
</dbReference>
<gene>
    <name evidence="7" type="ORF">F7D95_10435</name>
</gene>
<feature type="domain" description="RNA polymerase sigma factor 70 region 4 type 2" evidence="6">
    <location>
        <begin position="117"/>
        <end position="163"/>
    </location>
</feature>
<dbReference type="GO" id="GO:0003677">
    <property type="term" value="F:DNA binding"/>
    <property type="evidence" value="ECO:0007669"/>
    <property type="project" value="InterPro"/>
</dbReference>
<evidence type="ECO:0000256" key="2">
    <source>
        <dbReference type="ARBA" id="ARBA00023015"/>
    </source>
</evidence>
<keyword evidence="2" id="KW-0805">Transcription regulation</keyword>
<evidence type="ECO:0000313" key="7">
    <source>
        <dbReference type="EMBL" id="MQN13218.1"/>
    </source>
</evidence>
<dbReference type="InterPro" id="IPR036388">
    <property type="entry name" value="WH-like_DNA-bd_sf"/>
</dbReference>
<evidence type="ECO:0000313" key="8">
    <source>
        <dbReference type="Proteomes" id="UP000442105"/>
    </source>
</evidence>
<dbReference type="Pfam" id="PF04542">
    <property type="entry name" value="Sigma70_r2"/>
    <property type="match status" value="1"/>
</dbReference>
<dbReference type="InterPro" id="IPR013249">
    <property type="entry name" value="RNA_pol_sigma70_r4_t2"/>
</dbReference>
<protein>
    <submittedName>
        <fullName evidence="7">Sigma-70 family RNA polymerase sigma factor</fullName>
    </submittedName>
</protein>
<evidence type="ECO:0000256" key="4">
    <source>
        <dbReference type="ARBA" id="ARBA00023163"/>
    </source>
</evidence>
<comment type="caution">
    <text evidence="7">The sequence shown here is derived from an EMBL/GenBank/DDBJ whole genome shotgun (WGS) entry which is preliminary data.</text>
</comment>
<sequence>MEQTTNNQAQIIAAFYTVHQNELVNFATSRLGNREEAEDLVQDAFIKMITFEGIINEATIKSFAYTITANKVKDLLRRRIFRHQMEESKKYEMELQHSHAERLAEYHDTLRIVNQNVDKLSPTCAKVYRMSLFDDMTAGDIAEELQVSKRTVESQLFTSRKQMRAMMQEAM</sequence>
<dbReference type="RefSeq" id="WP_153128828.1">
    <property type="nucleotide sequence ID" value="NZ_VZCW01000269.1"/>
</dbReference>
<feature type="domain" description="RNA polymerase sigma-70 region 2" evidence="5">
    <location>
        <begin position="16"/>
        <end position="79"/>
    </location>
</feature>
<comment type="similarity">
    <text evidence="1">Belongs to the sigma-70 factor family. ECF subfamily.</text>
</comment>
<dbReference type="GO" id="GO:0016987">
    <property type="term" value="F:sigma factor activity"/>
    <property type="evidence" value="ECO:0007669"/>
    <property type="project" value="UniProtKB-KW"/>
</dbReference>
<accession>A0AA90ZMV9</accession>
<dbReference type="InterPro" id="IPR013324">
    <property type="entry name" value="RNA_pol_sigma_r3/r4-like"/>
</dbReference>
<name>A0AA90ZMV9_9BACT</name>
<dbReference type="Pfam" id="PF08281">
    <property type="entry name" value="Sigma70_r4_2"/>
    <property type="match status" value="1"/>
</dbReference>
<keyword evidence="3" id="KW-0731">Sigma factor</keyword>
<evidence type="ECO:0000259" key="5">
    <source>
        <dbReference type="Pfam" id="PF04542"/>
    </source>
</evidence>
<dbReference type="Gene3D" id="1.10.1740.10">
    <property type="match status" value="1"/>
</dbReference>
<dbReference type="AlphaFoldDB" id="A0AA90ZMV9"/>
<dbReference type="Proteomes" id="UP000442105">
    <property type="component" value="Unassembled WGS sequence"/>
</dbReference>
<evidence type="ECO:0000256" key="3">
    <source>
        <dbReference type="ARBA" id="ARBA00023082"/>
    </source>
</evidence>
<reference evidence="8" key="1">
    <citation type="submission" date="2019-09" db="EMBL/GenBank/DDBJ databases">
        <title>Distinct polysaccharide growth profiles of human intestinal Prevotella copri isolates.</title>
        <authorList>
            <person name="Fehlner-Peach H."/>
            <person name="Magnabosco C."/>
            <person name="Raghavan V."/>
            <person name="Scher J.U."/>
            <person name="Tett A."/>
            <person name="Cox L.M."/>
            <person name="Gottsegen C."/>
            <person name="Watters A."/>
            <person name="Wiltshire- Gordon J.D."/>
            <person name="Segata N."/>
            <person name="Bonneau R."/>
            <person name="Littman D.R."/>
        </authorList>
    </citation>
    <scope>NUCLEOTIDE SEQUENCE [LARGE SCALE GENOMIC DNA]</scope>
    <source>
        <strain evidence="8">iAQ1179</strain>
    </source>
</reference>
<dbReference type="InterPro" id="IPR007627">
    <property type="entry name" value="RNA_pol_sigma70_r2"/>
</dbReference>
<dbReference type="EMBL" id="VZCW01000269">
    <property type="protein sequence ID" value="MQN13218.1"/>
    <property type="molecule type" value="Genomic_DNA"/>
</dbReference>
<dbReference type="PANTHER" id="PTHR43133">
    <property type="entry name" value="RNA POLYMERASE ECF-TYPE SIGMA FACTO"/>
    <property type="match status" value="1"/>
</dbReference>
<dbReference type="NCBIfam" id="TIGR02937">
    <property type="entry name" value="sigma70-ECF"/>
    <property type="match status" value="1"/>
</dbReference>
<evidence type="ECO:0000259" key="6">
    <source>
        <dbReference type="Pfam" id="PF08281"/>
    </source>
</evidence>
<organism evidence="7 8">
    <name type="scientific">Segatella copri</name>
    <dbReference type="NCBI Taxonomy" id="165179"/>
    <lineage>
        <taxon>Bacteria</taxon>
        <taxon>Pseudomonadati</taxon>
        <taxon>Bacteroidota</taxon>
        <taxon>Bacteroidia</taxon>
        <taxon>Bacteroidales</taxon>
        <taxon>Prevotellaceae</taxon>
        <taxon>Segatella</taxon>
    </lineage>
</organism>
<evidence type="ECO:0000256" key="1">
    <source>
        <dbReference type="ARBA" id="ARBA00010641"/>
    </source>
</evidence>
<dbReference type="InterPro" id="IPR039425">
    <property type="entry name" value="RNA_pol_sigma-70-like"/>
</dbReference>
<proteinExistence type="inferred from homology"/>
<dbReference type="PANTHER" id="PTHR43133:SF46">
    <property type="entry name" value="RNA POLYMERASE SIGMA-70 FACTOR ECF SUBFAMILY"/>
    <property type="match status" value="1"/>
</dbReference>
<dbReference type="GO" id="GO:0006352">
    <property type="term" value="P:DNA-templated transcription initiation"/>
    <property type="evidence" value="ECO:0007669"/>
    <property type="project" value="InterPro"/>
</dbReference>
<dbReference type="SUPFAM" id="SSF88946">
    <property type="entry name" value="Sigma2 domain of RNA polymerase sigma factors"/>
    <property type="match status" value="1"/>
</dbReference>
<dbReference type="InterPro" id="IPR014284">
    <property type="entry name" value="RNA_pol_sigma-70_dom"/>
</dbReference>
<keyword evidence="4" id="KW-0804">Transcription</keyword>
<dbReference type="Gene3D" id="1.10.10.10">
    <property type="entry name" value="Winged helix-like DNA-binding domain superfamily/Winged helix DNA-binding domain"/>
    <property type="match status" value="1"/>
</dbReference>
<dbReference type="InterPro" id="IPR013325">
    <property type="entry name" value="RNA_pol_sigma_r2"/>
</dbReference>